<feature type="region of interest" description="Disordered" evidence="1">
    <location>
        <begin position="1"/>
        <end position="46"/>
    </location>
</feature>
<feature type="region of interest" description="Disordered" evidence="1">
    <location>
        <begin position="349"/>
        <end position="403"/>
    </location>
</feature>
<feature type="compositionally biased region" description="Low complexity" evidence="1">
    <location>
        <begin position="204"/>
        <end position="221"/>
    </location>
</feature>
<proteinExistence type="predicted"/>
<feature type="compositionally biased region" description="Pro residues" evidence="1">
    <location>
        <begin position="356"/>
        <end position="369"/>
    </location>
</feature>
<evidence type="ECO:0000313" key="2">
    <source>
        <dbReference type="EMBL" id="PUU82242.1"/>
    </source>
</evidence>
<dbReference type="STRING" id="42251.A0A2T7A3C5"/>
<sequence length="470" mass="51303">MASITASSSSAQPSRGRKRTIEDDRDGNSRKRGGKEPPVGEGSKDGIYCPFWVSDPRNHKGSCASAKSDLSRLKEHLKKSHFLYLQCPFDGCKFCSGYENQVRRHHSFVHGRGSNGSPILQPRCEELQRKSKALESKDLTWDKINDICFSVGPEKPAGALGDPGGSENEEDDEDDEEDDEDDEEDDEDDEEDDEDDKEEPAVPSFPSEQSSLPPQSSSFKFPPEHSLYPREYSSFLPPLPSSAGPSQGYDFSQAPPPSRITSAHLGYPPPSTAGPSQGYDFSQAPPPSRITSAHLGYPPPSTAGPSQGYDFSQAPPPSRITSAHLGYPPTGTARPSQEYDILQAPAPSRITSSHLVPPPPSSAGPPPPAHITSSHFGHFLSSSAGPSQEFNLPPPPHAPPNPATVAPWELAERYITLNFKAFRQTCIKGLERRHGTLPRSHEEMNSVFRDIDLFFKQLERSAKSTLNPPS</sequence>
<evidence type="ECO:0000313" key="3">
    <source>
        <dbReference type="Proteomes" id="UP000244722"/>
    </source>
</evidence>
<dbReference type="Proteomes" id="UP000244722">
    <property type="component" value="Unassembled WGS sequence"/>
</dbReference>
<feature type="compositionally biased region" description="Pro residues" evidence="1">
    <location>
        <begin position="392"/>
        <end position="402"/>
    </location>
</feature>
<dbReference type="AlphaFoldDB" id="A0A2T7A3C5"/>
<organism evidence="2 3">
    <name type="scientific">Tuber borchii</name>
    <name type="common">White truffle</name>
    <dbReference type="NCBI Taxonomy" id="42251"/>
    <lineage>
        <taxon>Eukaryota</taxon>
        <taxon>Fungi</taxon>
        <taxon>Dikarya</taxon>
        <taxon>Ascomycota</taxon>
        <taxon>Pezizomycotina</taxon>
        <taxon>Pezizomycetes</taxon>
        <taxon>Pezizales</taxon>
        <taxon>Tuberaceae</taxon>
        <taxon>Tuber</taxon>
    </lineage>
</organism>
<keyword evidence="3" id="KW-1185">Reference proteome</keyword>
<feature type="compositionally biased region" description="Low complexity" evidence="1">
    <location>
        <begin position="1"/>
        <end position="14"/>
    </location>
</feature>
<feature type="compositionally biased region" description="Acidic residues" evidence="1">
    <location>
        <begin position="167"/>
        <end position="198"/>
    </location>
</feature>
<evidence type="ECO:0000256" key="1">
    <source>
        <dbReference type="SAM" id="MobiDB-lite"/>
    </source>
</evidence>
<dbReference type="EMBL" id="NESQ01000032">
    <property type="protein sequence ID" value="PUU82242.1"/>
    <property type="molecule type" value="Genomic_DNA"/>
</dbReference>
<gene>
    <name evidence="2" type="ORF">B9Z19DRAFT_1160063</name>
</gene>
<reference evidence="2 3" key="1">
    <citation type="submission" date="2017-04" db="EMBL/GenBank/DDBJ databases">
        <title>Draft genome sequence of Tuber borchii Vittad., a whitish edible truffle.</title>
        <authorList>
            <consortium name="DOE Joint Genome Institute"/>
            <person name="Murat C."/>
            <person name="Kuo A."/>
            <person name="Barry K.W."/>
            <person name="Clum A."/>
            <person name="Dockter R.B."/>
            <person name="Fauchery L."/>
            <person name="Iotti M."/>
            <person name="Kohler A."/>
            <person name="Labutti K."/>
            <person name="Lindquist E.A."/>
            <person name="Lipzen A."/>
            <person name="Ohm R.A."/>
            <person name="Wang M."/>
            <person name="Grigoriev I.V."/>
            <person name="Zambonelli A."/>
            <person name="Martin F.M."/>
        </authorList>
    </citation>
    <scope>NUCLEOTIDE SEQUENCE [LARGE SCALE GENOMIC DNA]</scope>
    <source>
        <strain evidence="2 3">Tbo3840</strain>
    </source>
</reference>
<protein>
    <submittedName>
        <fullName evidence="2">Uncharacterized protein</fullName>
    </submittedName>
</protein>
<feature type="compositionally biased region" description="Polar residues" evidence="1">
    <location>
        <begin position="371"/>
        <end position="390"/>
    </location>
</feature>
<feature type="compositionally biased region" description="Basic and acidic residues" evidence="1">
    <location>
        <begin position="19"/>
        <end position="29"/>
    </location>
</feature>
<name>A0A2T7A3C5_TUBBO</name>
<feature type="region of interest" description="Disordered" evidence="1">
    <location>
        <begin position="152"/>
        <end position="335"/>
    </location>
</feature>
<accession>A0A2T7A3C5</accession>
<comment type="caution">
    <text evidence="2">The sequence shown here is derived from an EMBL/GenBank/DDBJ whole genome shotgun (WGS) entry which is preliminary data.</text>
</comment>